<comment type="caution">
    <text evidence="2">The sequence shown here is derived from an EMBL/GenBank/DDBJ whole genome shotgun (WGS) entry which is preliminary data.</text>
</comment>
<evidence type="ECO:0000313" key="2">
    <source>
        <dbReference type="EMBL" id="KAK7743877.1"/>
    </source>
</evidence>
<dbReference type="EMBL" id="JAJSPL020000012">
    <property type="protein sequence ID" value="KAK7743877.1"/>
    <property type="molecule type" value="Genomic_DNA"/>
</dbReference>
<reference evidence="2 3" key="1">
    <citation type="journal article" date="2023" name="PLoS ONE">
        <title>Cytospora paraplurivora sp. nov. isolated from orchards with fruit tree decline syndrome in Ontario, Canada.</title>
        <authorList>
            <person name="Ilyukhin E."/>
            <person name="Nguyen H.D.T."/>
            <person name="Castle A.J."/>
            <person name="Ellouze W."/>
        </authorList>
    </citation>
    <scope>NUCLEOTIDE SEQUENCE [LARGE SCALE GENOMIC DNA]</scope>
    <source>
        <strain evidence="2 3">FDS-564</strain>
    </source>
</reference>
<keyword evidence="1" id="KW-1133">Transmembrane helix</keyword>
<keyword evidence="1" id="KW-0472">Membrane</keyword>
<keyword evidence="1" id="KW-0812">Transmembrane</keyword>
<protein>
    <submittedName>
        <fullName evidence="2">Uncharacterized protein</fullName>
    </submittedName>
</protein>
<dbReference type="Proteomes" id="UP001320245">
    <property type="component" value="Unassembled WGS sequence"/>
</dbReference>
<organism evidence="2 3">
    <name type="scientific">Cytospora paraplurivora</name>
    <dbReference type="NCBI Taxonomy" id="2898453"/>
    <lineage>
        <taxon>Eukaryota</taxon>
        <taxon>Fungi</taxon>
        <taxon>Dikarya</taxon>
        <taxon>Ascomycota</taxon>
        <taxon>Pezizomycotina</taxon>
        <taxon>Sordariomycetes</taxon>
        <taxon>Sordariomycetidae</taxon>
        <taxon>Diaporthales</taxon>
        <taxon>Cytosporaceae</taxon>
        <taxon>Cytospora</taxon>
    </lineage>
</organism>
<keyword evidence="3" id="KW-1185">Reference proteome</keyword>
<accession>A0AAN9UC29</accession>
<proteinExistence type="predicted"/>
<dbReference type="AlphaFoldDB" id="A0AAN9UC29"/>
<evidence type="ECO:0000256" key="1">
    <source>
        <dbReference type="SAM" id="Phobius"/>
    </source>
</evidence>
<sequence>MDAAESTPLRPSGHHPAFLVYPCIYMITGTPVLLGSLIPALERTPIFMGVAGALLAATGLLDSALWSSIILFSNKDDIHNSGLDHFTFLRTPEGRTLGNIVLVQGGNENWKRASWHSKKKDQGWWRLGEHRNSSQASLTQQVLGHEQGIHLDIVTTVVVEGEVNDLEDIMTYIDLCVFRLPEVPVYHKHDDHCFTAVPFATTGKWNDSKALKRLRSAFIGGAIVPLSATSASS</sequence>
<name>A0AAN9UC29_9PEZI</name>
<feature type="transmembrane region" description="Helical" evidence="1">
    <location>
        <begin position="18"/>
        <end position="40"/>
    </location>
</feature>
<feature type="transmembrane region" description="Helical" evidence="1">
    <location>
        <begin position="46"/>
        <end position="72"/>
    </location>
</feature>
<evidence type="ECO:0000313" key="3">
    <source>
        <dbReference type="Proteomes" id="UP001320245"/>
    </source>
</evidence>
<gene>
    <name evidence="2" type="ORF">SLS53_003898</name>
</gene>